<accession>A0A1G1TGF2</accession>
<keyword evidence="2" id="KW-1185">Reference proteome</keyword>
<gene>
    <name evidence="1" type="ORF">BEN49_08000</name>
</gene>
<organism evidence="1 2">
    <name type="scientific">Hymenobacter coccineus</name>
    <dbReference type="NCBI Taxonomy" id="1908235"/>
    <lineage>
        <taxon>Bacteria</taxon>
        <taxon>Pseudomonadati</taxon>
        <taxon>Bacteroidota</taxon>
        <taxon>Cytophagia</taxon>
        <taxon>Cytophagales</taxon>
        <taxon>Hymenobacteraceae</taxon>
        <taxon>Hymenobacter</taxon>
    </lineage>
</organism>
<evidence type="ECO:0000313" key="2">
    <source>
        <dbReference type="Proteomes" id="UP000177506"/>
    </source>
</evidence>
<comment type="caution">
    <text evidence="1">The sequence shown here is derived from an EMBL/GenBank/DDBJ whole genome shotgun (WGS) entry which is preliminary data.</text>
</comment>
<dbReference type="AntiFam" id="ANF00133">
    <property type="entry name" value="Shadow ORF (opposite mccA)"/>
</dbReference>
<reference evidence="1 2" key="1">
    <citation type="submission" date="2016-08" db="EMBL/GenBank/DDBJ databases">
        <title>Hymenobacter coccineus sp. nov., Hymenobacter lapidarius sp. nov. and Hymenobacter glacialis sp. nov., isolated from Antarctic soil.</title>
        <authorList>
            <person name="Sedlacek I."/>
            <person name="Kralova S."/>
            <person name="Kyrova K."/>
            <person name="Maslanova I."/>
            <person name="Stankova E."/>
            <person name="Vrbovska V."/>
            <person name="Nemec M."/>
            <person name="Bartak M."/>
            <person name="Svec P."/>
            <person name="Busse H.-J."/>
            <person name="Pantucek R."/>
        </authorList>
    </citation>
    <scope>NUCLEOTIDE SEQUENCE [LARGE SCALE GENOMIC DNA]</scope>
    <source>
        <strain evidence="1 2">CCM 8649</strain>
    </source>
</reference>
<protein>
    <submittedName>
        <fullName evidence="1">Uncharacterized protein</fullName>
    </submittedName>
</protein>
<evidence type="ECO:0000313" key="1">
    <source>
        <dbReference type="EMBL" id="OGX89961.1"/>
    </source>
</evidence>
<dbReference type="AlphaFoldDB" id="A0A1G1TGF2"/>
<sequence>MAALDAALALEEVHNVAVLVAEYLDFDVARRADVLLDEHRPVAERRRGLRHRQLHLLHKFGRVVHHAHALAAATSRSLDEDREADLFGNGLGGGHVGNGLLGARHQRNVKIGHRSLGGQLAAHQLHGLGRGPHENEARRAHGAGKAGVFAQEAVAGVDGVDA</sequence>
<name>A0A1G1TGF2_9BACT</name>
<dbReference type="EMBL" id="MDZA01000221">
    <property type="protein sequence ID" value="OGX89961.1"/>
    <property type="molecule type" value="Genomic_DNA"/>
</dbReference>
<proteinExistence type="predicted"/>
<dbReference type="Proteomes" id="UP000177506">
    <property type="component" value="Unassembled WGS sequence"/>
</dbReference>